<dbReference type="PANTHER" id="PTHR43441">
    <property type="entry name" value="RIBOSOMAL-PROTEIN-SERINE ACETYLTRANSFERASE"/>
    <property type="match status" value="1"/>
</dbReference>
<dbReference type="OrthoDB" id="3466127at2"/>
<proteinExistence type="predicted"/>
<comment type="caution">
    <text evidence="2">The sequence shown here is derived from an EMBL/GenBank/DDBJ whole genome shotgun (WGS) entry which is preliminary data.</text>
</comment>
<dbReference type="PANTHER" id="PTHR43441:SF11">
    <property type="entry name" value="RIBOSOMAL-PROTEIN-SERINE ACETYLTRANSFERASE"/>
    <property type="match status" value="1"/>
</dbReference>
<dbReference type="RefSeq" id="WP_133767178.1">
    <property type="nucleotide sequence ID" value="NZ_BAAARP010000001.1"/>
</dbReference>
<sequence>MSLQDAWPLFGLELRSPNLHLRIVRDEDLSGLLAAVEAGIHDPDVMPFGVPWTDAEPEALRRGFAQYQWGKRSRVRAGTWDLSFAVLREGVPIGIQDVSASDFGVRRTVTTGSWLTRAQQGLGLGKEMRAATLLFAFDHLGAEFAESSAATWNRASLAVSRALGYEDNGRSRVVKRPGEAQTEQRVRLERDAFKRPDWTLGITGLEAALPELLD</sequence>
<dbReference type="GO" id="GO:1990189">
    <property type="term" value="F:protein N-terminal-serine acetyltransferase activity"/>
    <property type="evidence" value="ECO:0007669"/>
    <property type="project" value="TreeGrafter"/>
</dbReference>
<dbReference type="Pfam" id="PF13302">
    <property type="entry name" value="Acetyltransf_3"/>
    <property type="match status" value="1"/>
</dbReference>
<dbReference type="SUPFAM" id="SSF55729">
    <property type="entry name" value="Acyl-CoA N-acyltransferases (Nat)"/>
    <property type="match status" value="1"/>
</dbReference>
<dbReference type="InterPro" id="IPR051908">
    <property type="entry name" value="Ribosomal_N-acetyltransferase"/>
</dbReference>
<dbReference type="GO" id="GO:0005737">
    <property type="term" value="C:cytoplasm"/>
    <property type="evidence" value="ECO:0007669"/>
    <property type="project" value="TreeGrafter"/>
</dbReference>
<gene>
    <name evidence="2" type="ORF">CLV52_3063</name>
</gene>
<name>A0A4R7FG88_9MICO</name>
<keyword evidence="2" id="KW-0808">Transferase</keyword>
<dbReference type="Proteomes" id="UP000295344">
    <property type="component" value="Unassembled WGS sequence"/>
</dbReference>
<dbReference type="Gene3D" id="3.40.630.30">
    <property type="match status" value="1"/>
</dbReference>
<dbReference type="EMBL" id="SOAM01000003">
    <property type="protein sequence ID" value="TDS75950.1"/>
    <property type="molecule type" value="Genomic_DNA"/>
</dbReference>
<keyword evidence="3" id="KW-1185">Reference proteome</keyword>
<reference evidence="2 3" key="1">
    <citation type="submission" date="2019-03" db="EMBL/GenBank/DDBJ databases">
        <title>Genomic Encyclopedia of Archaeal and Bacterial Type Strains, Phase II (KMG-II): from individual species to whole genera.</title>
        <authorList>
            <person name="Goeker M."/>
        </authorList>
    </citation>
    <scope>NUCLEOTIDE SEQUENCE [LARGE SCALE GENOMIC DNA]</scope>
    <source>
        <strain evidence="2 3">DSM 24782</strain>
    </source>
</reference>
<evidence type="ECO:0000313" key="2">
    <source>
        <dbReference type="EMBL" id="TDS75950.1"/>
    </source>
</evidence>
<protein>
    <submittedName>
        <fullName evidence="2">RimJ/RimL family protein N-acetyltransferase</fullName>
    </submittedName>
</protein>
<feature type="domain" description="N-acetyltransferase" evidence="1">
    <location>
        <begin position="19"/>
        <end position="165"/>
    </location>
</feature>
<accession>A0A4R7FG88</accession>
<evidence type="ECO:0000313" key="3">
    <source>
        <dbReference type="Proteomes" id="UP000295344"/>
    </source>
</evidence>
<dbReference type="AlphaFoldDB" id="A0A4R7FG88"/>
<dbReference type="GO" id="GO:0008999">
    <property type="term" value="F:protein-N-terminal-alanine acetyltransferase activity"/>
    <property type="evidence" value="ECO:0007669"/>
    <property type="project" value="TreeGrafter"/>
</dbReference>
<evidence type="ECO:0000259" key="1">
    <source>
        <dbReference type="Pfam" id="PF13302"/>
    </source>
</evidence>
<dbReference type="InterPro" id="IPR016181">
    <property type="entry name" value="Acyl_CoA_acyltransferase"/>
</dbReference>
<organism evidence="2 3">
    <name type="scientific">Amnibacterium kyonggiense</name>
    <dbReference type="NCBI Taxonomy" id="595671"/>
    <lineage>
        <taxon>Bacteria</taxon>
        <taxon>Bacillati</taxon>
        <taxon>Actinomycetota</taxon>
        <taxon>Actinomycetes</taxon>
        <taxon>Micrococcales</taxon>
        <taxon>Microbacteriaceae</taxon>
        <taxon>Amnibacterium</taxon>
    </lineage>
</organism>
<dbReference type="InterPro" id="IPR000182">
    <property type="entry name" value="GNAT_dom"/>
</dbReference>